<feature type="transmembrane region" description="Helical" evidence="6">
    <location>
        <begin position="525"/>
        <end position="544"/>
    </location>
</feature>
<dbReference type="KEGG" id="aun:AWM73_08570"/>
<evidence type="ECO:0000256" key="6">
    <source>
        <dbReference type="SAM" id="Phobius"/>
    </source>
</evidence>
<dbReference type="InterPro" id="IPR024923">
    <property type="entry name" value="PG_synth_SpoVB"/>
</dbReference>
<dbReference type="PANTHER" id="PTHR30250">
    <property type="entry name" value="PST FAMILY PREDICTED COLANIC ACID TRANSPORTER"/>
    <property type="match status" value="1"/>
</dbReference>
<dbReference type="Proteomes" id="UP000594771">
    <property type="component" value="Chromosome"/>
</dbReference>
<dbReference type="Proteomes" id="UP001069145">
    <property type="component" value="Unassembled WGS sequence"/>
</dbReference>
<evidence type="ECO:0000313" key="9">
    <source>
        <dbReference type="Proteomes" id="UP000594771"/>
    </source>
</evidence>
<evidence type="ECO:0000313" key="8">
    <source>
        <dbReference type="EMBL" id="QPS01763.1"/>
    </source>
</evidence>
<keyword evidence="2" id="KW-1003">Cell membrane</keyword>
<feature type="transmembrane region" description="Helical" evidence="6">
    <location>
        <begin position="183"/>
        <end position="201"/>
    </location>
</feature>
<keyword evidence="4 6" id="KW-1133">Transmembrane helix</keyword>
<feature type="transmembrane region" description="Helical" evidence="6">
    <location>
        <begin position="500"/>
        <end position="519"/>
    </location>
</feature>
<evidence type="ECO:0000256" key="3">
    <source>
        <dbReference type="ARBA" id="ARBA00022692"/>
    </source>
</evidence>
<feature type="transmembrane region" description="Helical" evidence="6">
    <location>
        <begin position="367"/>
        <end position="390"/>
    </location>
</feature>
<feature type="transmembrane region" description="Helical" evidence="6">
    <location>
        <begin position="435"/>
        <end position="455"/>
    </location>
</feature>
<dbReference type="EMBL" id="CP065662">
    <property type="protein sequence ID" value="QPS01763.1"/>
    <property type="molecule type" value="Genomic_DNA"/>
</dbReference>
<dbReference type="RefSeq" id="WP_060778956.1">
    <property type="nucleotide sequence ID" value="NZ_CAJHLF010000006.1"/>
</dbReference>
<feature type="transmembrane region" description="Helical" evidence="6">
    <location>
        <begin position="402"/>
        <end position="423"/>
    </location>
</feature>
<keyword evidence="5 6" id="KW-0472">Membrane</keyword>
<dbReference type="AlphaFoldDB" id="A0A0X8FFT1"/>
<feature type="transmembrane region" description="Helical" evidence="6">
    <location>
        <begin position="259"/>
        <end position="279"/>
    </location>
</feature>
<evidence type="ECO:0000256" key="2">
    <source>
        <dbReference type="ARBA" id="ARBA00022475"/>
    </source>
</evidence>
<organism evidence="8 9">
    <name type="scientific">Aerococcus urinae</name>
    <dbReference type="NCBI Taxonomy" id="1376"/>
    <lineage>
        <taxon>Bacteria</taxon>
        <taxon>Bacillati</taxon>
        <taxon>Bacillota</taxon>
        <taxon>Bacilli</taxon>
        <taxon>Lactobacillales</taxon>
        <taxon>Aerococcaceae</taxon>
        <taxon>Aerococcus</taxon>
    </lineage>
</organism>
<evidence type="ECO:0000256" key="5">
    <source>
        <dbReference type="ARBA" id="ARBA00023136"/>
    </source>
</evidence>
<dbReference type="GO" id="GO:0005886">
    <property type="term" value="C:plasma membrane"/>
    <property type="evidence" value="ECO:0007669"/>
    <property type="project" value="UniProtKB-SubCell"/>
</dbReference>
<dbReference type="InterPro" id="IPR050833">
    <property type="entry name" value="Poly_Biosynth_Transport"/>
</dbReference>
<keyword evidence="3 6" id="KW-0812">Transmembrane</keyword>
<reference evidence="7" key="2">
    <citation type="submission" date="2022-09" db="EMBL/GenBank/DDBJ databases">
        <title>Aerococcus urinae taxonomy study.</title>
        <authorList>
            <person name="Christensen J."/>
            <person name="Senneby E."/>
        </authorList>
    </citation>
    <scope>NUCLEOTIDE SEQUENCE</scope>
    <source>
        <strain evidence="7">NLD-066-U95</strain>
    </source>
</reference>
<feature type="transmembrane region" description="Helical" evidence="6">
    <location>
        <begin position="67"/>
        <end position="86"/>
    </location>
</feature>
<protein>
    <submittedName>
        <fullName evidence="8">Polysaccharide biosynthesis protein</fullName>
    </submittedName>
</protein>
<feature type="transmembrane region" description="Helical" evidence="6">
    <location>
        <begin position="313"/>
        <end position="337"/>
    </location>
</feature>
<dbReference type="CDD" id="cd13124">
    <property type="entry name" value="MATE_SpoVB_like"/>
    <property type="match status" value="1"/>
</dbReference>
<name>A0A0X8FFT1_9LACT</name>
<comment type="subcellular location">
    <subcellularLocation>
        <location evidence="1">Cell membrane</location>
        <topology evidence="1">Multi-pass membrane protein</topology>
    </subcellularLocation>
</comment>
<dbReference type="PIRSF" id="PIRSF038958">
    <property type="entry name" value="PG_synth_SpoVB"/>
    <property type="match status" value="1"/>
</dbReference>
<evidence type="ECO:0000313" key="7">
    <source>
        <dbReference type="EMBL" id="MCY3053529.1"/>
    </source>
</evidence>
<dbReference type="PANTHER" id="PTHR30250:SF21">
    <property type="entry name" value="LIPID II FLIPPASE MURJ"/>
    <property type="match status" value="1"/>
</dbReference>
<evidence type="ECO:0000313" key="10">
    <source>
        <dbReference type="Proteomes" id="UP001069145"/>
    </source>
</evidence>
<gene>
    <name evidence="8" type="ORF">I6G68_01435</name>
    <name evidence="7" type="ORF">ODY43_05960</name>
</gene>
<accession>A0A0X8FFT1</accession>
<reference evidence="8 9" key="1">
    <citation type="submission" date="2020-12" db="EMBL/GenBank/DDBJ databases">
        <title>FDA dAtabase for Regulatory Grade micrObial Sequences (FDA-ARGOS): Supporting development and validation of Infectious Disease Dx tests.</title>
        <authorList>
            <person name="Sproer C."/>
            <person name="Gronow S."/>
            <person name="Severitt S."/>
            <person name="Schroder I."/>
            <person name="Tallon L."/>
            <person name="Sadzewicz L."/>
            <person name="Zhao X."/>
            <person name="Boylan J."/>
            <person name="Ott S."/>
            <person name="Bowen H."/>
            <person name="Vavikolanu K."/>
            <person name="Mehta A."/>
            <person name="Aluvathingal J."/>
            <person name="Nadendla S."/>
            <person name="Lowell S."/>
            <person name="Myers T."/>
            <person name="Yan Y."/>
            <person name="Sichtig H."/>
        </authorList>
    </citation>
    <scope>NUCLEOTIDE SEQUENCE [LARGE SCALE GENOMIC DNA]</scope>
    <source>
        <strain evidence="8 9">FDAARGOS_911</strain>
    </source>
</reference>
<sequence>MPKNEKDLEVIDQEARAKAKLNEGSAWMSISSMVSRIIGVLYIIPWMRWIGDPHTGTQANALYSIGYNYYLIFLSVAIAGVPAAISKQMTNYMARGEYGTSRRLFKSGAILMTLTGVVCAILLYLAAPALSQNLPAAREEDVVLVIRSLVPALAVIPLLSILRGGFQAYLEMKQSAISQVTEQIARVAYMLVAVYVIRQLLDGSVAAAVGHSTFAAFIGAVVAIITLVFYYIRDKDQYQLPEGYVDTNTVSTRSLLFEIVRVAIPFVITGSIVEVINLIDMNTYMPVMQRVSDLAHDQLVYQYGVFNANARRVIQIILSFATAIASTSVPVVTDTYIRELTHYRRAKLTHKVKASFTKTREVILHTLNLFSLVMLPASLGMALVAGPVYQLLYGIYDPLGEWYLQISSVMAIPMGLFSVLVMVLQAMDDQKRAMVGIALGVVMKLIVQYPLLAVFGSEGAMYASILAFVYMCVYYLVIIHARVQLSGKAVLGRLSGALKASGLMLVIDGLLLIFFKVVIGAPNRLGALVELLVLASVGAFVYVLSISKSRQLDVIIGQRQAERLRNFFHIG</sequence>
<keyword evidence="10" id="KW-1185">Reference proteome</keyword>
<dbReference type="OrthoDB" id="9775950at2"/>
<feature type="transmembrane region" description="Helical" evidence="6">
    <location>
        <begin position="26"/>
        <end position="47"/>
    </location>
</feature>
<proteinExistence type="predicted"/>
<feature type="transmembrane region" description="Helical" evidence="6">
    <location>
        <begin position="213"/>
        <end position="232"/>
    </location>
</feature>
<feature type="transmembrane region" description="Helical" evidence="6">
    <location>
        <begin position="142"/>
        <end position="162"/>
    </location>
</feature>
<evidence type="ECO:0000256" key="4">
    <source>
        <dbReference type="ARBA" id="ARBA00022989"/>
    </source>
</evidence>
<feature type="transmembrane region" description="Helical" evidence="6">
    <location>
        <begin position="107"/>
        <end position="130"/>
    </location>
</feature>
<dbReference type="EMBL" id="JAOTML010000006">
    <property type="protein sequence ID" value="MCY3053529.1"/>
    <property type="molecule type" value="Genomic_DNA"/>
</dbReference>
<feature type="transmembrane region" description="Helical" evidence="6">
    <location>
        <begin position="461"/>
        <end position="479"/>
    </location>
</feature>
<evidence type="ECO:0000256" key="1">
    <source>
        <dbReference type="ARBA" id="ARBA00004651"/>
    </source>
</evidence>
<dbReference type="GeneID" id="35768222"/>